<keyword evidence="2" id="KW-1185">Reference proteome</keyword>
<protein>
    <submittedName>
        <fullName evidence="1">Uncharacterized protein</fullName>
    </submittedName>
</protein>
<proteinExistence type="predicted"/>
<dbReference type="OrthoDB" id="10570224at2759"/>
<organism evidence="1 2">
    <name type="scientific">Chionoecetes opilio</name>
    <name type="common">Atlantic snow crab</name>
    <name type="synonym">Cancer opilio</name>
    <dbReference type="NCBI Taxonomy" id="41210"/>
    <lineage>
        <taxon>Eukaryota</taxon>
        <taxon>Metazoa</taxon>
        <taxon>Ecdysozoa</taxon>
        <taxon>Arthropoda</taxon>
        <taxon>Crustacea</taxon>
        <taxon>Multicrustacea</taxon>
        <taxon>Malacostraca</taxon>
        <taxon>Eumalacostraca</taxon>
        <taxon>Eucarida</taxon>
        <taxon>Decapoda</taxon>
        <taxon>Pleocyemata</taxon>
        <taxon>Brachyura</taxon>
        <taxon>Eubrachyura</taxon>
        <taxon>Majoidea</taxon>
        <taxon>Majidae</taxon>
        <taxon>Chionoecetes</taxon>
    </lineage>
</organism>
<dbReference type="EMBL" id="JACEEZ010000999">
    <property type="protein sequence ID" value="KAG0729611.1"/>
    <property type="molecule type" value="Genomic_DNA"/>
</dbReference>
<evidence type="ECO:0000313" key="2">
    <source>
        <dbReference type="Proteomes" id="UP000770661"/>
    </source>
</evidence>
<evidence type="ECO:0000313" key="1">
    <source>
        <dbReference type="EMBL" id="KAG0729611.1"/>
    </source>
</evidence>
<dbReference type="Proteomes" id="UP000770661">
    <property type="component" value="Unassembled WGS sequence"/>
</dbReference>
<accession>A0A8J4YS29</accession>
<comment type="caution">
    <text evidence="1">The sequence shown here is derived from an EMBL/GenBank/DDBJ whole genome shotgun (WGS) entry which is preliminary data.</text>
</comment>
<sequence>MAQNARVGGGSGIPKDIVVPHCADALHFSLQASSPVTPLLTVGNVSLALSHLSPAQPRLRLTVKSTPGVAPRVVSVDVWRTVVEVGSASSTFSLSSPKDTFTLLQHLHLQEGQAETQDCRETVQVHHNNTLTIADDHNNTWVNTSIRSSTRYLQVTVNHLSSSCITQTPVWEVEGGIPKDIVVPHCADALHFSLQASSPVTPLLTIGNVSLALSHLSPAQPRLRLTVKSTPGVAPRVVSVDVWRTVVEVGSASSTFSLSSPKDTFTLLQHLHLQEGQAETQDCRETVQAAQFGAFPAGFLCMNSPAQPAALLQAHFTSSLTAFAAAGCELQTGTQDFVSASVSNRSLQQLVSVVGPGDRLSNAP</sequence>
<dbReference type="AlphaFoldDB" id="A0A8J4YS29"/>
<reference evidence="1" key="1">
    <citation type="submission" date="2020-07" db="EMBL/GenBank/DDBJ databases">
        <title>The High-quality genome of the commercially important snow crab, Chionoecetes opilio.</title>
        <authorList>
            <person name="Jeong J.-H."/>
            <person name="Ryu S."/>
        </authorList>
    </citation>
    <scope>NUCLEOTIDE SEQUENCE</scope>
    <source>
        <strain evidence="1">MADBK_172401_WGS</strain>
        <tissue evidence="1">Digestive gland</tissue>
    </source>
</reference>
<gene>
    <name evidence="1" type="ORF">GWK47_029974</name>
</gene>
<name>A0A8J4YS29_CHIOP</name>